<dbReference type="PANTHER" id="PTHR43788:SF13">
    <property type="entry name" value="REGULATOR OF NONSENSE TRANSCRIPTS 1"/>
    <property type="match status" value="1"/>
</dbReference>
<dbReference type="GO" id="GO:0005524">
    <property type="term" value="F:ATP binding"/>
    <property type="evidence" value="ECO:0007669"/>
    <property type="project" value="UniProtKB-KW"/>
</dbReference>
<evidence type="ECO:0000256" key="4">
    <source>
        <dbReference type="ARBA" id="ARBA00022806"/>
    </source>
</evidence>
<name>A0AA36JII8_9DINO</name>
<dbReference type="PANTHER" id="PTHR43788">
    <property type="entry name" value="DNA2/NAM7 HELICASE FAMILY MEMBER"/>
    <property type="match status" value="1"/>
</dbReference>
<keyword evidence="6" id="KW-0175">Coiled coil</keyword>
<evidence type="ECO:0000256" key="7">
    <source>
        <dbReference type="SAM" id="MobiDB-lite"/>
    </source>
</evidence>
<keyword evidence="4" id="KW-0347">Helicase</keyword>
<evidence type="ECO:0000259" key="8">
    <source>
        <dbReference type="PROSITE" id="PS50151"/>
    </source>
</evidence>
<feature type="compositionally biased region" description="Basic and acidic residues" evidence="7">
    <location>
        <begin position="1507"/>
        <end position="1516"/>
    </location>
</feature>
<dbReference type="Gene3D" id="3.40.50.300">
    <property type="entry name" value="P-loop containing nucleotide triphosphate hydrolases"/>
    <property type="match status" value="2"/>
</dbReference>
<dbReference type="InterPro" id="IPR047187">
    <property type="entry name" value="SF1_C_Upf1"/>
</dbReference>
<dbReference type="GO" id="GO:0043139">
    <property type="term" value="F:5'-3' DNA helicase activity"/>
    <property type="evidence" value="ECO:0007669"/>
    <property type="project" value="TreeGrafter"/>
</dbReference>
<evidence type="ECO:0000256" key="5">
    <source>
        <dbReference type="ARBA" id="ARBA00022840"/>
    </source>
</evidence>
<feature type="domain" description="UVR" evidence="8">
    <location>
        <begin position="1498"/>
        <end position="1533"/>
    </location>
</feature>
<gene>
    <name evidence="10" type="ORF">EVOR1521_LOCUS28253</name>
</gene>
<dbReference type="CDD" id="cd18808">
    <property type="entry name" value="SF1_C_Upf1"/>
    <property type="match status" value="1"/>
</dbReference>
<feature type="region of interest" description="Disordered" evidence="7">
    <location>
        <begin position="1102"/>
        <end position="1134"/>
    </location>
</feature>
<keyword evidence="5" id="KW-0067">ATP-binding</keyword>
<dbReference type="InterPro" id="IPR041679">
    <property type="entry name" value="DNA2/NAM7-like_C"/>
</dbReference>
<dbReference type="Proteomes" id="UP001178507">
    <property type="component" value="Unassembled WGS sequence"/>
</dbReference>
<dbReference type="PROSITE" id="PS50188">
    <property type="entry name" value="B302_SPRY"/>
    <property type="match status" value="1"/>
</dbReference>
<reference evidence="10" key="1">
    <citation type="submission" date="2023-08" db="EMBL/GenBank/DDBJ databases">
        <authorList>
            <person name="Chen Y."/>
            <person name="Shah S."/>
            <person name="Dougan E. K."/>
            <person name="Thang M."/>
            <person name="Chan C."/>
        </authorList>
    </citation>
    <scope>NUCLEOTIDE SEQUENCE</scope>
</reference>
<comment type="caution">
    <text evidence="10">The sequence shown here is derived from an EMBL/GenBank/DDBJ whole genome shotgun (WGS) entry which is preliminary data.</text>
</comment>
<dbReference type="InterPro" id="IPR041677">
    <property type="entry name" value="DNA2/NAM7_AAA_11"/>
</dbReference>
<dbReference type="EMBL" id="CAUJNA010003620">
    <property type="protein sequence ID" value="CAJ1406241.1"/>
    <property type="molecule type" value="Genomic_DNA"/>
</dbReference>
<dbReference type="GO" id="GO:0016787">
    <property type="term" value="F:hydrolase activity"/>
    <property type="evidence" value="ECO:0007669"/>
    <property type="project" value="UniProtKB-KW"/>
</dbReference>
<feature type="compositionally biased region" description="Basic and acidic residues" evidence="7">
    <location>
        <begin position="442"/>
        <end position="454"/>
    </location>
</feature>
<evidence type="ECO:0000256" key="6">
    <source>
        <dbReference type="SAM" id="Coils"/>
    </source>
</evidence>
<dbReference type="Pfam" id="PF13087">
    <property type="entry name" value="AAA_12"/>
    <property type="match status" value="1"/>
</dbReference>
<feature type="compositionally biased region" description="Low complexity" evidence="7">
    <location>
        <begin position="1104"/>
        <end position="1121"/>
    </location>
</feature>
<feature type="coiled-coil region" evidence="6">
    <location>
        <begin position="1019"/>
        <end position="1077"/>
    </location>
</feature>
<evidence type="ECO:0000259" key="9">
    <source>
        <dbReference type="PROSITE" id="PS50188"/>
    </source>
</evidence>
<feature type="region of interest" description="Disordered" evidence="7">
    <location>
        <begin position="438"/>
        <end position="482"/>
    </location>
</feature>
<dbReference type="SMART" id="SM00449">
    <property type="entry name" value="SPRY"/>
    <property type="match status" value="1"/>
</dbReference>
<proteinExistence type="inferred from homology"/>
<keyword evidence="11" id="KW-1185">Reference proteome</keyword>
<keyword evidence="3" id="KW-0378">Hydrolase</keyword>
<dbReference type="SUPFAM" id="SSF49899">
    <property type="entry name" value="Concanavalin A-like lectins/glucanases"/>
    <property type="match status" value="1"/>
</dbReference>
<dbReference type="SUPFAM" id="SSF52540">
    <property type="entry name" value="P-loop containing nucleoside triphosphate hydrolases"/>
    <property type="match status" value="1"/>
</dbReference>
<dbReference type="PROSITE" id="PS50151">
    <property type="entry name" value="UVR"/>
    <property type="match status" value="1"/>
</dbReference>
<dbReference type="Gene3D" id="2.60.120.920">
    <property type="match status" value="1"/>
</dbReference>
<dbReference type="InterPro" id="IPR001870">
    <property type="entry name" value="B30.2/SPRY"/>
</dbReference>
<protein>
    <submittedName>
        <fullName evidence="10">Uncharacterized protein</fullName>
    </submittedName>
</protein>
<accession>A0AA36JII8</accession>
<dbReference type="InterPro" id="IPR050534">
    <property type="entry name" value="Coronavir_polyprotein_1ab"/>
</dbReference>
<dbReference type="InterPro" id="IPR001943">
    <property type="entry name" value="UVR_dom"/>
</dbReference>
<feature type="region of interest" description="Disordered" evidence="7">
    <location>
        <begin position="1401"/>
        <end position="1421"/>
    </location>
</feature>
<evidence type="ECO:0000313" key="10">
    <source>
        <dbReference type="EMBL" id="CAJ1406241.1"/>
    </source>
</evidence>
<dbReference type="Pfam" id="PF00622">
    <property type="entry name" value="SPRY"/>
    <property type="match status" value="1"/>
</dbReference>
<organism evidence="10 11">
    <name type="scientific">Effrenium voratum</name>
    <dbReference type="NCBI Taxonomy" id="2562239"/>
    <lineage>
        <taxon>Eukaryota</taxon>
        <taxon>Sar</taxon>
        <taxon>Alveolata</taxon>
        <taxon>Dinophyceae</taxon>
        <taxon>Suessiales</taxon>
        <taxon>Symbiodiniaceae</taxon>
        <taxon>Effrenium</taxon>
    </lineage>
</organism>
<evidence type="ECO:0000256" key="3">
    <source>
        <dbReference type="ARBA" id="ARBA00022801"/>
    </source>
</evidence>
<keyword evidence="2" id="KW-0547">Nucleotide-binding</keyword>
<dbReference type="InterPro" id="IPR043136">
    <property type="entry name" value="B30.2/SPRY_sf"/>
</dbReference>
<evidence type="ECO:0000256" key="2">
    <source>
        <dbReference type="ARBA" id="ARBA00022741"/>
    </source>
</evidence>
<evidence type="ECO:0000313" key="11">
    <source>
        <dbReference type="Proteomes" id="UP001178507"/>
    </source>
</evidence>
<comment type="similarity">
    <text evidence="1">Belongs to the DNA2/NAM7 helicase family.</text>
</comment>
<evidence type="ECO:0000256" key="1">
    <source>
        <dbReference type="ARBA" id="ARBA00007913"/>
    </source>
</evidence>
<dbReference type="Pfam" id="PF13086">
    <property type="entry name" value="AAA_11"/>
    <property type="match status" value="2"/>
</dbReference>
<dbReference type="GO" id="GO:0005694">
    <property type="term" value="C:chromosome"/>
    <property type="evidence" value="ECO:0007669"/>
    <property type="project" value="UniProtKB-ARBA"/>
</dbReference>
<feature type="compositionally biased region" description="Basic and acidic residues" evidence="7">
    <location>
        <begin position="1486"/>
        <end position="1495"/>
    </location>
</feature>
<sequence>MVSTGLRLNPADREHGLALLGESNGRQKAQRKSGGQWVGVRATHGVANTGRWAFCVWNESGGNLRVGWSCAEASLKLGTDKWSFGYGGTATKSHSGQFTKYGQTFGQRDAITCCIDLDRRAITYMKNGRDIPGDAFNLSKDLHGWPLFPHVYTKEATFSVSFDGRGGAPPLVGGYAWISTAPKGVLVPHPKQPRPGEGMEDVDQSKSDGAAGFVLTPYGWRTADEAGVSASAQEWRGALDAYVKHFTSLLELEYEAEKEGVLDRVNKRNPNQLVADGTGICGLGADFDRDAGRITLYWEWGSVPYLSEISRGRTVLISTVDGGVDVEDASKTISGEVEAISSDCIMVVTQYERLPAGRRGGRNHLFRVDLGPNIVAYKRIDSMLDELQRCLGTFQAKRARNNVERLNQNTNLTGLLLPGTPFANALYADIAESAAAASKWDPLQRPKPNPEADISKASQEPDIGAQPYTSKGSIPDGGDSVKLNRSQEAAMRLVLERRRRFSLIQGPPGTGKTTTAVSIICGWLRTRRGPVLASAFSNRGTDNLAEVLHNLGVRVLRMGLCPQDRPYSFESRLRECGRSRGDAGLRHVLETIDVVCATCIGCGMGPLDRIKFPFIVIDEAAQVIEPAVILPLGKGAVQAVLVGDQCQLPATVLSQEAQKGGLDISMFDRLLSMGMEMQFLSEQYRMHPQIASFPSWRFYRGELKSAVKESERQLPRGLVLSSHVALLHVEAREQSRGSSKRNAEESSCAAWLVEQLMRLLGRLKGEEVGVITPYAAQVNDIRNALPAGARDAVQVSSVDAFQGCQKDFIILSLVRANPRGDVGFVSDWRRLNVAVTRARKLCVILAHLPTWLMAESALLRDWIGFHPNIVAEVRSFQKQGRTCSLGPLPVEVEKQVTMLRDEFARNRPAAAKLPRISVAARTGTDAAAAKRRALEAARALAEAISQADEAALETALNKANDAGVMNSTVEEAEEALRRLVSLRELKVAANGDDDSVLQASIFLAKQSGVSEADIAEAEATFNQRLKAALEERLQEERAERALTMLKAAATSQNIAALKKALDEARAAEVNAGDLQAAEETLTSLLFEEQLRAVAAMKQEPLPQPKVASSAPVAAPVTADASSVKREAPEAPTAEELVRGHALPKVPGLKRMQLRVVDKVGCGMILQPTRWGMVVEEVDSKPGQPLLKVGDVVMEVDKLSLVGLPPDTCEDTFGASFRHGVWLCALSGSEAGVDVTDLDAAEFAYDRFILRHGLAEAHDEACLSSTLSEARAAGVEASALAEAEARLRAMTAERELGDAGVLVAALELAGVAQEEDAATYRAAYEEARDAGVDRQRLAEAEEMLQRLDQPSKVEADAAWLNGNFPSLVLGMPDGITVGDSDASAPVFPPLPPVCMAVTETEGKRRKAEMPGTEVKEEPEDGPDALRKWSLRMIEVALLQCRKKKAAEMEDFDLAHRLKQREPAATLRLTAARRACLACKDVPAGEAAEDRKRQRSPEEEEELQSVKRQKQDAVEEEDFARASELRRRELELERRLRGDDARAAAAALQLLSESSPEDLICNFDPGVAECASGTGPEVWEAVLADLRAAAH</sequence>
<dbReference type="FunFam" id="3.40.50.300:FF:000326">
    <property type="entry name" value="P-loop containing nucleoside triphosphate hydrolase"/>
    <property type="match status" value="1"/>
</dbReference>
<dbReference type="InterPro" id="IPR013320">
    <property type="entry name" value="ConA-like_dom_sf"/>
</dbReference>
<feature type="region of interest" description="Disordered" evidence="7">
    <location>
        <begin position="1484"/>
        <end position="1516"/>
    </location>
</feature>
<feature type="domain" description="B30.2/SPRY" evidence="9">
    <location>
        <begin position="1"/>
        <end position="171"/>
    </location>
</feature>
<dbReference type="InterPro" id="IPR027417">
    <property type="entry name" value="P-loop_NTPase"/>
</dbReference>
<dbReference type="InterPro" id="IPR003877">
    <property type="entry name" value="SPRY_dom"/>
</dbReference>